<gene>
    <name evidence="2" type="ORF">KC19_11G084300</name>
</gene>
<comment type="caution">
    <text evidence="2">The sequence shown here is derived from an EMBL/GenBank/DDBJ whole genome shotgun (WGS) entry which is preliminary data.</text>
</comment>
<sequence>MHKNLILSSSVDLVQGPFITMASRVQLLVAFFLVLSVAVASVQGGPIPPWCWEPMPDCSKSSSTAAAPYAKEMIQVESKRLRGSQFWPSSTRTTQENIQGRSKESQEAPLMGN</sequence>
<organism evidence="2 3">
    <name type="scientific">Ceratodon purpureus</name>
    <name type="common">Fire moss</name>
    <name type="synonym">Dicranum purpureum</name>
    <dbReference type="NCBI Taxonomy" id="3225"/>
    <lineage>
        <taxon>Eukaryota</taxon>
        <taxon>Viridiplantae</taxon>
        <taxon>Streptophyta</taxon>
        <taxon>Embryophyta</taxon>
        <taxon>Bryophyta</taxon>
        <taxon>Bryophytina</taxon>
        <taxon>Bryopsida</taxon>
        <taxon>Dicranidae</taxon>
        <taxon>Pseudoditrichales</taxon>
        <taxon>Ditrichaceae</taxon>
        <taxon>Ceratodon</taxon>
    </lineage>
</organism>
<feature type="compositionally biased region" description="Polar residues" evidence="1">
    <location>
        <begin position="86"/>
        <end position="100"/>
    </location>
</feature>
<protein>
    <submittedName>
        <fullName evidence="2">Uncharacterized protein</fullName>
    </submittedName>
</protein>
<feature type="region of interest" description="Disordered" evidence="1">
    <location>
        <begin position="81"/>
        <end position="113"/>
    </location>
</feature>
<dbReference type="Proteomes" id="UP000822688">
    <property type="component" value="Chromosome 11"/>
</dbReference>
<dbReference type="EMBL" id="CM026432">
    <property type="protein sequence ID" value="KAG0556854.1"/>
    <property type="molecule type" value="Genomic_DNA"/>
</dbReference>
<proteinExistence type="predicted"/>
<name>A0A8T0GEW6_CERPU</name>
<keyword evidence="3" id="KW-1185">Reference proteome</keyword>
<accession>A0A8T0GEW6</accession>
<dbReference type="AlphaFoldDB" id="A0A8T0GEW6"/>
<evidence type="ECO:0000256" key="1">
    <source>
        <dbReference type="SAM" id="MobiDB-lite"/>
    </source>
</evidence>
<reference evidence="2 3" key="1">
    <citation type="submission" date="2020-06" db="EMBL/GenBank/DDBJ databases">
        <title>WGS assembly of Ceratodon purpureus strain R40.</title>
        <authorList>
            <person name="Carey S.B."/>
            <person name="Jenkins J."/>
            <person name="Shu S."/>
            <person name="Lovell J.T."/>
            <person name="Sreedasyam A."/>
            <person name="Maumus F."/>
            <person name="Tiley G.P."/>
            <person name="Fernandez-Pozo N."/>
            <person name="Barry K."/>
            <person name="Chen C."/>
            <person name="Wang M."/>
            <person name="Lipzen A."/>
            <person name="Daum C."/>
            <person name="Saski C.A."/>
            <person name="Payton A.C."/>
            <person name="Mcbreen J.C."/>
            <person name="Conrad R.E."/>
            <person name="Kollar L.M."/>
            <person name="Olsson S."/>
            <person name="Huttunen S."/>
            <person name="Landis J.B."/>
            <person name="Wickett N.J."/>
            <person name="Johnson M.G."/>
            <person name="Rensing S.A."/>
            <person name="Grimwood J."/>
            <person name="Schmutz J."/>
            <person name="Mcdaniel S.F."/>
        </authorList>
    </citation>
    <scope>NUCLEOTIDE SEQUENCE [LARGE SCALE GENOMIC DNA]</scope>
    <source>
        <strain evidence="2 3">R40</strain>
    </source>
</reference>
<evidence type="ECO:0000313" key="3">
    <source>
        <dbReference type="Proteomes" id="UP000822688"/>
    </source>
</evidence>
<evidence type="ECO:0000313" key="2">
    <source>
        <dbReference type="EMBL" id="KAG0556854.1"/>
    </source>
</evidence>